<proteinExistence type="predicted"/>
<feature type="region of interest" description="Disordered" evidence="1">
    <location>
        <begin position="1"/>
        <end position="42"/>
    </location>
</feature>
<protein>
    <submittedName>
        <fullName evidence="2">Uncharacterized protein</fullName>
    </submittedName>
</protein>
<dbReference type="RefSeq" id="XP_066696385.1">
    <property type="nucleotide sequence ID" value="XM_066846894.1"/>
</dbReference>
<dbReference type="GeneID" id="92079956"/>
<dbReference type="Proteomes" id="UP001391051">
    <property type="component" value="Unassembled WGS sequence"/>
</dbReference>
<comment type="caution">
    <text evidence="2">The sequence shown here is derived from an EMBL/GenBank/DDBJ whole genome shotgun (WGS) entry which is preliminary data.</text>
</comment>
<name>A0ABR1Q2X0_9PEZI</name>
<evidence type="ECO:0000313" key="3">
    <source>
        <dbReference type="Proteomes" id="UP001391051"/>
    </source>
</evidence>
<evidence type="ECO:0000256" key="1">
    <source>
        <dbReference type="SAM" id="MobiDB-lite"/>
    </source>
</evidence>
<dbReference type="EMBL" id="JAQQWE010000007">
    <property type="protein sequence ID" value="KAK7946351.1"/>
    <property type="molecule type" value="Genomic_DNA"/>
</dbReference>
<keyword evidence="3" id="KW-1185">Reference proteome</keyword>
<accession>A0ABR1Q2X0</accession>
<organism evidence="2 3">
    <name type="scientific">Apiospora aurea</name>
    <dbReference type="NCBI Taxonomy" id="335848"/>
    <lineage>
        <taxon>Eukaryota</taxon>
        <taxon>Fungi</taxon>
        <taxon>Dikarya</taxon>
        <taxon>Ascomycota</taxon>
        <taxon>Pezizomycotina</taxon>
        <taxon>Sordariomycetes</taxon>
        <taxon>Xylariomycetidae</taxon>
        <taxon>Amphisphaeriales</taxon>
        <taxon>Apiosporaceae</taxon>
        <taxon>Apiospora</taxon>
    </lineage>
</organism>
<sequence length="303" mass="33551">MVFFRRRKQVRTPRPDPAHVQVPYIPGKERDLPQSTAASGGGEDVQLSQFLLSPNPDNEIVSDLRSLDALIRQHVENNYHLQPVQQSPKSLAQTLLALGFSDQSQGQRGPDDIARLAIDSRTRPVALQHIITRVALKSSTLSVGSGTELASMLPPSVALFAQSVPATERHRGNAEAVSIAITMWRQLSAFLLHPERSERTSLQFTEDGVAQQAQQLARELNRFLHAFASRSSEQETHLRQVLAECARFGYLLFSQRAEYRFNYDRAGREGGVIVVCPGLERVSDGEGRKLSKPQVLAAPVEDA</sequence>
<feature type="compositionally biased region" description="Basic residues" evidence="1">
    <location>
        <begin position="1"/>
        <end position="11"/>
    </location>
</feature>
<gene>
    <name evidence="2" type="ORF">PG986_010672</name>
</gene>
<evidence type="ECO:0000313" key="2">
    <source>
        <dbReference type="EMBL" id="KAK7946351.1"/>
    </source>
</evidence>
<reference evidence="2 3" key="1">
    <citation type="submission" date="2023-01" db="EMBL/GenBank/DDBJ databases">
        <title>Analysis of 21 Apiospora genomes using comparative genomics revels a genus with tremendous synthesis potential of carbohydrate active enzymes and secondary metabolites.</title>
        <authorList>
            <person name="Sorensen T."/>
        </authorList>
    </citation>
    <scope>NUCLEOTIDE SEQUENCE [LARGE SCALE GENOMIC DNA]</scope>
    <source>
        <strain evidence="2 3">CBS 24483</strain>
    </source>
</reference>